<proteinExistence type="predicted"/>
<gene>
    <name evidence="2" type="ORF">GLIP_0108</name>
</gene>
<evidence type="ECO:0000256" key="1">
    <source>
        <dbReference type="SAM" id="SignalP"/>
    </source>
</evidence>
<sequence length="286" mass="32131">MTSTMAIRIYSIRTKACLLGMFFLLSTTSSHASQWILIDNFETPSSANNWVKADTKNETSPLIQNPQISERRSEQVAGSSNFYFIKKPAADGIVGNRKALTYKALPKIVEVGDIYTFYTRINVEYFPNNHAFGVSNLGPKGIEQNDYNAFEPTLRVTDKTESNGDKNTGALMVKTQNGYANIHNEVTGQDAKPLEPGSWYEVWYVVNNAPQRDGGQTYDVYIKGGNEFIQQQKVYSAATFRMARELPLTHFLMNCNTGPVDKPYGNGGLKYDDLYMIEGRNLHTPF</sequence>
<comment type="caution">
    <text evidence="2">The sequence shown here is derived from an EMBL/GenBank/DDBJ whole genome shotgun (WGS) entry which is preliminary data.</text>
</comment>
<name>K6Y7X4_9ALTE</name>
<feature type="chain" id="PRO_5003897183" description="Alginate lyase 2 domain-containing protein" evidence="1">
    <location>
        <begin position="33"/>
        <end position="286"/>
    </location>
</feature>
<reference evidence="2 3" key="1">
    <citation type="journal article" date="2017" name="Antonie Van Leeuwenhoek">
        <title>Rhizobium rhizosphaerae sp. nov., a novel species isolated from rice rhizosphere.</title>
        <authorList>
            <person name="Zhao J.J."/>
            <person name="Zhang J."/>
            <person name="Zhang R.J."/>
            <person name="Zhang C.W."/>
            <person name="Yin H.Q."/>
            <person name="Zhang X.X."/>
        </authorList>
    </citation>
    <scope>NUCLEOTIDE SEQUENCE [LARGE SCALE GENOMIC DNA]</scope>
    <source>
        <strain evidence="2 3">E3</strain>
    </source>
</reference>
<keyword evidence="3" id="KW-1185">Reference proteome</keyword>
<evidence type="ECO:0000313" key="3">
    <source>
        <dbReference type="Proteomes" id="UP000006334"/>
    </source>
</evidence>
<dbReference type="eggNOG" id="ENOG502Z9TA">
    <property type="taxonomic scope" value="Bacteria"/>
</dbReference>
<dbReference type="AlphaFoldDB" id="K6Y7X4"/>
<dbReference type="Proteomes" id="UP000006334">
    <property type="component" value="Unassembled WGS sequence"/>
</dbReference>
<evidence type="ECO:0008006" key="4">
    <source>
        <dbReference type="Google" id="ProtNLM"/>
    </source>
</evidence>
<organism evidence="2 3">
    <name type="scientific">Aliiglaciecola lipolytica E3</name>
    <dbReference type="NCBI Taxonomy" id="1127673"/>
    <lineage>
        <taxon>Bacteria</taxon>
        <taxon>Pseudomonadati</taxon>
        <taxon>Pseudomonadota</taxon>
        <taxon>Gammaproteobacteria</taxon>
        <taxon>Alteromonadales</taxon>
        <taxon>Alteromonadaceae</taxon>
        <taxon>Aliiglaciecola</taxon>
    </lineage>
</organism>
<keyword evidence="1" id="KW-0732">Signal</keyword>
<protein>
    <recommendedName>
        <fullName evidence="4">Alginate lyase 2 domain-containing protein</fullName>
    </recommendedName>
</protein>
<dbReference type="EMBL" id="BAEN01000004">
    <property type="protein sequence ID" value="GAC12763.1"/>
    <property type="molecule type" value="Genomic_DNA"/>
</dbReference>
<evidence type="ECO:0000313" key="2">
    <source>
        <dbReference type="EMBL" id="GAC12763.1"/>
    </source>
</evidence>
<feature type="signal peptide" evidence="1">
    <location>
        <begin position="1"/>
        <end position="32"/>
    </location>
</feature>
<dbReference type="STRING" id="1127673.GLIP_0108"/>
<accession>K6Y7X4</accession>